<dbReference type="GeneID" id="40086304"/>
<evidence type="ECO:0000256" key="1">
    <source>
        <dbReference type="SAM" id="MobiDB-lite"/>
    </source>
</evidence>
<organism evidence="2 3">
    <name type="scientific">Arthrobacter phage Molivia</name>
    <dbReference type="NCBI Taxonomy" id="2015839"/>
    <lineage>
        <taxon>Viruses</taxon>
        <taxon>Duplodnaviria</taxon>
        <taxon>Heunggongvirae</taxon>
        <taxon>Uroviricota</taxon>
        <taxon>Caudoviricetes</taxon>
        <taxon>Amigovirus</taxon>
        <taxon>Amigovirus molivia</taxon>
    </lineage>
</organism>
<dbReference type="Proteomes" id="UP000225204">
    <property type="component" value="Segment"/>
</dbReference>
<evidence type="ECO:0000313" key="2">
    <source>
        <dbReference type="EMBL" id="ASX99313.1"/>
    </source>
</evidence>
<dbReference type="EMBL" id="MF185731">
    <property type="protein sequence ID" value="ASX99313.1"/>
    <property type="molecule type" value="Genomic_DNA"/>
</dbReference>
<protein>
    <submittedName>
        <fullName evidence="2">Uncharacterized protein</fullName>
    </submittedName>
</protein>
<dbReference type="RefSeq" id="YP_009610214.1">
    <property type="nucleotide sequence ID" value="NC_042001.1"/>
</dbReference>
<gene>
    <name evidence="2" type="primary">92</name>
    <name evidence="2" type="ORF">SEA_MOLIVIA_92</name>
</gene>
<keyword evidence="3" id="KW-1185">Reference proteome</keyword>
<feature type="compositionally biased region" description="Acidic residues" evidence="1">
    <location>
        <begin position="10"/>
        <end position="21"/>
    </location>
</feature>
<evidence type="ECO:0000313" key="3">
    <source>
        <dbReference type="Proteomes" id="UP000225204"/>
    </source>
</evidence>
<dbReference type="KEGG" id="vg:40086304"/>
<reference evidence="3" key="1">
    <citation type="submission" date="2017-06" db="EMBL/GenBank/DDBJ databases">
        <authorList>
            <person name="Kim H.J."/>
            <person name="Triplett B.A."/>
        </authorList>
    </citation>
    <scope>NUCLEOTIDE SEQUENCE [LARGE SCALE GENOMIC DNA]</scope>
</reference>
<proteinExistence type="predicted"/>
<sequence>MCEACANGYDPEEDYEDDEPDMNDRWSDFYNWLEEKAGWEWADLVSVPRGEAAETDEAERFFTDIASSWRSDFENAIDTDGVLDAKRRISTRGEDQINSNSVADNMYDHDVMVAVVDMGLYRDKPIDTNSARAALVEVGIDMHEFLWAKAQQYELATYDVYSL</sequence>
<feature type="region of interest" description="Disordered" evidence="1">
    <location>
        <begin position="1"/>
        <end position="22"/>
    </location>
</feature>
<accession>A0A286S2F1</accession>
<name>A0A286S2F1_9CAUD</name>